<sequence>MSISNNLFYYATSELSQDAFICYLLSFAIKENEGNDRELTRCAIELLKSMEITDEEIFVTEIRRQYKKIDILVKVNGKYNIIIEDKTFTSQRNGQINRYKNILEKEGKTNIICVYYKIIEQSKPEANVINITRKNLLNIFRKYKTNDKIFNDYVEYLEWIDKDVNLYKTLPIKEWTGHSYKGFFTHLIEDNIIDITRDYGWGYVSNAKGGFMGLWWHWLRDSNNISANIGLKVEDFDKIYLQIENDIIAVKLTKLQTNNSQEIVNVRRKLYEYFKSEIPEFKKKAFRVGNHMTVGYIEYDENDYKEKILLLEKSMKNIENGAIKFN</sequence>
<keyword evidence="2" id="KW-1185">Reference proteome</keyword>
<evidence type="ECO:0000313" key="2">
    <source>
        <dbReference type="Proteomes" id="UP001501764"/>
    </source>
</evidence>
<evidence type="ECO:0000313" key="1">
    <source>
        <dbReference type="EMBL" id="GAA0860066.1"/>
    </source>
</evidence>
<dbReference type="InterPro" id="IPR029470">
    <property type="entry name" value="PDDEXK_4"/>
</dbReference>
<dbReference type="Pfam" id="PF14281">
    <property type="entry name" value="PDDEXK_4"/>
    <property type="match status" value="1"/>
</dbReference>
<gene>
    <name evidence="1" type="ORF">GCM10008916_24730</name>
</gene>
<organism evidence="1 2">
    <name type="scientific">Clostridium nitritogenes</name>
    <dbReference type="NCBI Taxonomy" id="83340"/>
    <lineage>
        <taxon>Bacteria</taxon>
        <taxon>Bacillati</taxon>
        <taxon>Bacillota</taxon>
        <taxon>Clostridia</taxon>
        <taxon>Eubacteriales</taxon>
        <taxon>Clostridiaceae</taxon>
        <taxon>Clostridium</taxon>
    </lineage>
</organism>
<proteinExistence type="predicted"/>
<name>A0ABP3X5M3_9CLOT</name>
<dbReference type="Proteomes" id="UP001501764">
    <property type="component" value="Unassembled WGS sequence"/>
</dbReference>
<comment type="caution">
    <text evidence="1">The sequence shown here is derived from an EMBL/GenBank/DDBJ whole genome shotgun (WGS) entry which is preliminary data.</text>
</comment>
<reference evidence="2" key="1">
    <citation type="journal article" date="2019" name="Int. J. Syst. Evol. Microbiol.">
        <title>The Global Catalogue of Microorganisms (GCM) 10K type strain sequencing project: providing services to taxonomists for standard genome sequencing and annotation.</title>
        <authorList>
            <consortium name="The Broad Institute Genomics Platform"/>
            <consortium name="The Broad Institute Genome Sequencing Center for Infectious Disease"/>
            <person name="Wu L."/>
            <person name="Ma J."/>
        </authorList>
    </citation>
    <scope>NUCLEOTIDE SEQUENCE [LARGE SCALE GENOMIC DNA]</scope>
    <source>
        <strain evidence="2">JCM 6485</strain>
    </source>
</reference>
<evidence type="ECO:0008006" key="3">
    <source>
        <dbReference type="Google" id="ProtNLM"/>
    </source>
</evidence>
<protein>
    <recommendedName>
        <fullName evidence="3">PD-(D/E)XK nuclease superfamily protein</fullName>
    </recommendedName>
</protein>
<dbReference type="RefSeq" id="WP_320683651.1">
    <property type="nucleotide sequence ID" value="NZ_BAAACO010000002.1"/>
</dbReference>
<accession>A0ABP3X5M3</accession>
<dbReference type="EMBL" id="BAAACO010000002">
    <property type="protein sequence ID" value="GAA0860066.1"/>
    <property type="molecule type" value="Genomic_DNA"/>
</dbReference>